<proteinExistence type="predicted"/>
<organism evidence="2">
    <name type="scientific">Emiliania huxleyi</name>
    <name type="common">Coccolithophore</name>
    <name type="synonym">Pontosphaera huxleyi</name>
    <dbReference type="NCBI Taxonomy" id="2903"/>
    <lineage>
        <taxon>Eukaryota</taxon>
        <taxon>Haptista</taxon>
        <taxon>Haptophyta</taxon>
        <taxon>Prymnesiophyceae</taxon>
        <taxon>Isochrysidales</taxon>
        <taxon>Noelaerhabdaceae</taxon>
        <taxon>Emiliania</taxon>
    </lineage>
</organism>
<dbReference type="EMBL" id="HBIR01002933">
    <property type="protein sequence ID" value="CAE0524024.1"/>
    <property type="molecule type" value="Transcribed_RNA"/>
</dbReference>
<evidence type="ECO:0000256" key="1">
    <source>
        <dbReference type="SAM" id="MobiDB-lite"/>
    </source>
</evidence>
<reference evidence="2" key="1">
    <citation type="submission" date="2021-01" db="EMBL/GenBank/DDBJ databases">
        <authorList>
            <person name="Corre E."/>
            <person name="Pelletier E."/>
            <person name="Niang G."/>
            <person name="Scheremetjew M."/>
            <person name="Finn R."/>
            <person name="Kale V."/>
            <person name="Holt S."/>
            <person name="Cochrane G."/>
            <person name="Meng A."/>
            <person name="Brown T."/>
            <person name="Cohen L."/>
        </authorList>
    </citation>
    <scope>NUCLEOTIDE SEQUENCE</scope>
    <source>
        <strain evidence="2">379</strain>
    </source>
</reference>
<gene>
    <name evidence="2" type="ORF">EHUX00137_LOCUS2084</name>
</gene>
<evidence type="ECO:0000313" key="2">
    <source>
        <dbReference type="EMBL" id="CAE0524024.1"/>
    </source>
</evidence>
<sequence>MCLPISSSNALRDGFLPSFRTEIFSTISLRVTRLISATARSTYWLELASNLIALAVSGAGDHGQSLIDPRANSGGTCSSTSLLIVTSKARLGHGKSATLPCRKQEAGRPGSGGTHRSNASCRALRAIETATPLRSTPDACRPISHSFDTAKP</sequence>
<accession>A0A7S3RH35</accession>
<dbReference type="AlphaFoldDB" id="A0A7S3RH35"/>
<protein>
    <submittedName>
        <fullName evidence="2">Uncharacterized protein</fullName>
    </submittedName>
</protein>
<feature type="region of interest" description="Disordered" evidence="1">
    <location>
        <begin position="100"/>
        <end position="119"/>
    </location>
</feature>
<name>A0A7S3RH35_EMIHU</name>